<evidence type="ECO:0000313" key="2">
    <source>
        <dbReference type="EMBL" id="QCE15501.1"/>
    </source>
</evidence>
<keyword evidence="3" id="KW-1185">Reference proteome</keyword>
<dbReference type="AlphaFoldDB" id="A0A4D6NRE9"/>
<protein>
    <recommendedName>
        <fullName evidence="4">Transmembrane protein</fullName>
    </recommendedName>
</protein>
<dbReference type="Gramene" id="Vigun09g142600.1.v1.2">
    <property type="protein sequence ID" value="Vigun09g142600.1.v1.2"/>
    <property type="gene ID" value="Vigun09g142600.v1.2"/>
</dbReference>
<dbReference type="Proteomes" id="UP000501690">
    <property type="component" value="Linkage Group LG11"/>
</dbReference>
<evidence type="ECO:0000313" key="3">
    <source>
        <dbReference type="Proteomes" id="UP000501690"/>
    </source>
</evidence>
<accession>A0A4D6NRE9</accession>
<dbReference type="EMBL" id="CP039355">
    <property type="protein sequence ID" value="QCE15501.1"/>
    <property type="molecule type" value="Genomic_DNA"/>
</dbReference>
<name>A0A4D6NRE9_VIGUN</name>
<evidence type="ECO:0008006" key="4">
    <source>
        <dbReference type="Google" id="ProtNLM"/>
    </source>
</evidence>
<gene>
    <name evidence="2" type="ORF">DEO72_LG11g2512</name>
</gene>
<organism evidence="2 3">
    <name type="scientific">Vigna unguiculata</name>
    <name type="common">Cowpea</name>
    <dbReference type="NCBI Taxonomy" id="3917"/>
    <lineage>
        <taxon>Eukaryota</taxon>
        <taxon>Viridiplantae</taxon>
        <taxon>Streptophyta</taxon>
        <taxon>Embryophyta</taxon>
        <taxon>Tracheophyta</taxon>
        <taxon>Spermatophyta</taxon>
        <taxon>Magnoliopsida</taxon>
        <taxon>eudicotyledons</taxon>
        <taxon>Gunneridae</taxon>
        <taxon>Pentapetalae</taxon>
        <taxon>rosids</taxon>
        <taxon>fabids</taxon>
        <taxon>Fabales</taxon>
        <taxon>Fabaceae</taxon>
        <taxon>Papilionoideae</taxon>
        <taxon>50 kb inversion clade</taxon>
        <taxon>NPAAA clade</taxon>
        <taxon>indigoferoid/millettioid clade</taxon>
        <taxon>Phaseoleae</taxon>
        <taxon>Vigna</taxon>
    </lineage>
</organism>
<feature type="chain" id="PRO_5020026182" description="Transmembrane protein" evidence="1">
    <location>
        <begin position="30"/>
        <end position="62"/>
    </location>
</feature>
<sequence length="62" mass="6646">MAIYGASKFMTFVAVAALLLLMFSMVASADQPAIKLGRRLFQYELPPAYGSYPGGGGYNPKP</sequence>
<feature type="signal peptide" evidence="1">
    <location>
        <begin position="1"/>
        <end position="29"/>
    </location>
</feature>
<reference evidence="2 3" key="1">
    <citation type="submission" date="2019-04" db="EMBL/GenBank/DDBJ databases">
        <title>An improved genome assembly and genetic linkage map for asparagus bean, Vigna unguiculata ssp. sesquipedialis.</title>
        <authorList>
            <person name="Xia Q."/>
            <person name="Zhang R."/>
            <person name="Dong Y."/>
        </authorList>
    </citation>
    <scope>NUCLEOTIDE SEQUENCE [LARGE SCALE GENOMIC DNA]</scope>
    <source>
        <tissue evidence="2">Leaf</tissue>
    </source>
</reference>
<proteinExistence type="predicted"/>
<evidence type="ECO:0000256" key="1">
    <source>
        <dbReference type="SAM" id="SignalP"/>
    </source>
</evidence>
<keyword evidence="1" id="KW-0732">Signal</keyword>